<accession>A0A7T8KLQ2</accession>
<name>A0A7T8KLQ2_CALRO</name>
<feature type="non-terminal residue" evidence="1">
    <location>
        <position position="103"/>
    </location>
</feature>
<sequence>MEEVLKRGTGYWLYSRNFQTRSIPVNRRGDTALLLSSLALGRPDAQLAARSTADSLLRLWTPSYLPLMARKKIIKKLHRFHDLHFVGGGFTATEAKKRQGDKT</sequence>
<proteinExistence type="predicted"/>
<protein>
    <submittedName>
        <fullName evidence="1">Uncharacterized protein</fullName>
    </submittedName>
</protein>
<dbReference type="EMBL" id="CP045891">
    <property type="protein sequence ID" value="QQP58181.1"/>
    <property type="molecule type" value="Genomic_DNA"/>
</dbReference>
<organism evidence="1 2">
    <name type="scientific">Caligus rogercresseyi</name>
    <name type="common">Sea louse</name>
    <dbReference type="NCBI Taxonomy" id="217165"/>
    <lineage>
        <taxon>Eukaryota</taxon>
        <taxon>Metazoa</taxon>
        <taxon>Ecdysozoa</taxon>
        <taxon>Arthropoda</taxon>
        <taxon>Crustacea</taxon>
        <taxon>Multicrustacea</taxon>
        <taxon>Hexanauplia</taxon>
        <taxon>Copepoda</taxon>
        <taxon>Siphonostomatoida</taxon>
        <taxon>Caligidae</taxon>
        <taxon>Caligus</taxon>
    </lineage>
</organism>
<reference evidence="2" key="1">
    <citation type="submission" date="2021-01" db="EMBL/GenBank/DDBJ databases">
        <title>Caligus Genome Assembly.</title>
        <authorList>
            <person name="Gallardo-Escarate C."/>
        </authorList>
    </citation>
    <scope>NUCLEOTIDE SEQUENCE [LARGE SCALE GENOMIC DNA]</scope>
</reference>
<dbReference type="AlphaFoldDB" id="A0A7T8KLQ2"/>
<evidence type="ECO:0000313" key="1">
    <source>
        <dbReference type="EMBL" id="QQP58181.1"/>
    </source>
</evidence>
<dbReference type="Proteomes" id="UP000595437">
    <property type="component" value="Chromosome 2"/>
</dbReference>
<gene>
    <name evidence="1" type="ORF">FKW44_003414</name>
</gene>
<keyword evidence="2" id="KW-1185">Reference proteome</keyword>
<evidence type="ECO:0000313" key="2">
    <source>
        <dbReference type="Proteomes" id="UP000595437"/>
    </source>
</evidence>